<feature type="compositionally biased region" description="Basic and acidic residues" evidence="6">
    <location>
        <begin position="380"/>
        <end position="395"/>
    </location>
</feature>
<sequence>SNKILEILMLRFGAVVIDQEVTFNLRLEAIKTINSMLDNASKESRKRLCQTNDHDFLLEEFAKVMIDVGDYEMQVAISEALCRLSPKKQREELVGKWFSYRSFASAFTTIRVKEFETDCRIFLNKLNSYFGASRSVFSFPCIRAFLGFSELFKPEDELLQQFWVDFNVGTSCISFYVNDPEGTLWELIHLPKEAISTYSLQESDDQKTLIIHMSLPVTHGDVSDKMVLITFDSQHDIQTALEKVFVREKSPEAQVSFVLQSGPGKLPSPKSRLAPVEDPFCLRNSSDTEVTVSETLKNTFLTDVSERSCDRKSKTITFMAALWRYQVVRAKAVIFGLPLSSNGSGGSVKSLPVGVEQVKSAQKRKLRMFHSESDTYVLPSERRPSRDAPHADYTRKRPRQKIKLKVLPLSSPSSMEEEYFKAFKTRLYLKIPFLQMRNLMCLQRHMIYTKSHLQGKHPWNHRQVELCVETEMTEMQPEGEELPPFSTLKPRRLFPSTSMESATETVTQALVEDEESETELGSGVIAAFDTFKAQLREHFSSRYKKIEAKSLRSLTDCQENVSSLLRTVHDQRLVHLDHFQDTVVQQLGHLEQNCLSLKHIEQETVRFWQSESDRVRSFCDRQHKRVDSIEVPKETRPVPQSCTEGMTSASSDLYATLSMATLGNKVAVERQQKPSTVPTTTATS</sequence>
<dbReference type="InterPro" id="IPR041322">
    <property type="entry name" value="SYCP2_ARLD"/>
</dbReference>
<name>A0AAD9E420_9TELE</name>
<proteinExistence type="inferred from homology"/>
<evidence type="ECO:0000256" key="6">
    <source>
        <dbReference type="SAM" id="MobiDB-lite"/>
    </source>
</evidence>
<evidence type="ECO:0000256" key="4">
    <source>
        <dbReference type="ARBA" id="ARBA00022454"/>
    </source>
</evidence>
<comment type="subcellular location">
    <subcellularLocation>
        <location evidence="2">Chromosome</location>
    </subcellularLocation>
    <subcellularLocation>
        <location evidence="1">Nucleus</location>
    </subcellularLocation>
</comment>
<dbReference type="Proteomes" id="UP001239994">
    <property type="component" value="Unassembled WGS sequence"/>
</dbReference>
<evidence type="ECO:0000256" key="2">
    <source>
        <dbReference type="ARBA" id="ARBA00004286"/>
    </source>
</evidence>
<dbReference type="GO" id="GO:0005694">
    <property type="term" value="C:chromosome"/>
    <property type="evidence" value="ECO:0007669"/>
    <property type="project" value="UniProtKB-SubCell"/>
</dbReference>
<evidence type="ECO:0000256" key="3">
    <source>
        <dbReference type="ARBA" id="ARBA00007960"/>
    </source>
</evidence>
<comment type="caution">
    <text evidence="9">The sequence shown here is derived from an EMBL/GenBank/DDBJ whole genome shotgun (WGS) entry which is preliminary data.</text>
</comment>
<feature type="region of interest" description="Disordered" evidence="6">
    <location>
        <begin position="377"/>
        <end position="397"/>
    </location>
</feature>
<gene>
    <name evidence="9" type="ORF">P4O66_004950</name>
</gene>
<reference evidence="9" key="1">
    <citation type="submission" date="2023-03" db="EMBL/GenBank/DDBJ databases">
        <title>Electrophorus voltai genome.</title>
        <authorList>
            <person name="Bian C."/>
        </authorList>
    </citation>
    <scope>NUCLEOTIDE SEQUENCE</scope>
    <source>
        <strain evidence="9">CB-2022</strain>
        <tissue evidence="9">Muscle</tissue>
    </source>
</reference>
<organism evidence="9 10">
    <name type="scientific">Electrophorus voltai</name>
    <dbReference type="NCBI Taxonomy" id="2609070"/>
    <lineage>
        <taxon>Eukaryota</taxon>
        <taxon>Metazoa</taxon>
        <taxon>Chordata</taxon>
        <taxon>Craniata</taxon>
        <taxon>Vertebrata</taxon>
        <taxon>Euteleostomi</taxon>
        <taxon>Actinopterygii</taxon>
        <taxon>Neopterygii</taxon>
        <taxon>Teleostei</taxon>
        <taxon>Ostariophysi</taxon>
        <taxon>Gymnotiformes</taxon>
        <taxon>Gymnotoidei</taxon>
        <taxon>Gymnotidae</taxon>
        <taxon>Electrophorus</taxon>
    </lineage>
</organism>
<evidence type="ECO:0000259" key="8">
    <source>
        <dbReference type="Pfam" id="PF18584"/>
    </source>
</evidence>
<protein>
    <recommendedName>
        <fullName evidence="11">Synaptonemal complex protein 2 Spt16M-like domain-containing protein</fullName>
    </recommendedName>
</protein>
<feature type="domain" description="Synaptonemal complex protein 2 Spt16M-like" evidence="8">
    <location>
        <begin position="136"/>
        <end position="245"/>
    </location>
</feature>
<evidence type="ECO:0000313" key="9">
    <source>
        <dbReference type="EMBL" id="KAK1806430.1"/>
    </source>
</evidence>
<evidence type="ECO:0008006" key="11">
    <source>
        <dbReference type="Google" id="ProtNLM"/>
    </source>
</evidence>
<evidence type="ECO:0000313" key="10">
    <source>
        <dbReference type="Proteomes" id="UP001239994"/>
    </source>
</evidence>
<dbReference type="InterPro" id="IPR040560">
    <property type="entry name" value="SYCP2_SLD"/>
</dbReference>
<evidence type="ECO:0000259" key="7">
    <source>
        <dbReference type="Pfam" id="PF18581"/>
    </source>
</evidence>
<dbReference type="Pfam" id="PF18581">
    <property type="entry name" value="SYCP2_ARLD"/>
    <property type="match status" value="1"/>
</dbReference>
<evidence type="ECO:0000256" key="5">
    <source>
        <dbReference type="ARBA" id="ARBA00023242"/>
    </source>
</evidence>
<dbReference type="PANTHER" id="PTHR15607">
    <property type="entry name" value="SYNAPTONEMAL COMPLEX PROTEIN-RELATED"/>
    <property type="match status" value="1"/>
</dbReference>
<dbReference type="PANTHER" id="PTHR15607:SF18">
    <property type="entry name" value="SYNAPTONEMAL COMPLEX PROTEIN 2-LIKE ISOFORM X1"/>
    <property type="match status" value="1"/>
</dbReference>
<dbReference type="Pfam" id="PF18584">
    <property type="entry name" value="SYCP2_SLD"/>
    <property type="match status" value="1"/>
</dbReference>
<keyword evidence="10" id="KW-1185">Reference proteome</keyword>
<feature type="non-terminal residue" evidence="9">
    <location>
        <position position="1"/>
    </location>
</feature>
<dbReference type="AlphaFoldDB" id="A0AAD9E420"/>
<dbReference type="EMBL" id="JAROKS010000001">
    <property type="protein sequence ID" value="KAK1806430.1"/>
    <property type="molecule type" value="Genomic_DNA"/>
</dbReference>
<comment type="similarity">
    <text evidence="3">Belongs to the SYCP2 family.</text>
</comment>
<evidence type="ECO:0000256" key="1">
    <source>
        <dbReference type="ARBA" id="ARBA00004123"/>
    </source>
</evidence>
<dbReference type="GO" id="GO:0005634">
    <property type="term" value="C:nucleus"/>
    <property type="evidence" value="ECO:0007669"/>
    <property type="project" value="UniProtKB-SubCell"/>
</dbReference>
<keyword evidence="4" id="KW-0158">Chromosome</keyword>
<feature type="domain" description="Synaptonemal complex protein 2 armadillo-repeat-like" evidence="7">
    <location>
        <begin position="2"/>
        <end position="43"/>
    </location>
</feature>
<accession>A0AAD9E420</accession>
<dbReference type="InterPro" id="IPR024835">
    <property type="entry name" value="SYCP2-like"/>
</dbReference>
<keyword evidence="5" id="KW-0539">Nucleus</keyword>